<organism evidence="5 6">
    <name type="scientific">Venturia inaequalis</name>
    <name type="common">Apple scab fungus</name>
    <dbReference type="NCBI Taxonomy" id="5025"/>
    <lineage>
        <taxon>Eukaryota</taxon>
        <taxon>Fungi</taxon>
        <taxon>Dikarya</taxon>
        <taxon>Ascomycota</taxon>
        <taxon>Pezizomycotina</taxon>
        <taxon>Dothideomycetes</taxon>
        <taxon>Pleosporomycetidae</taxon>
        <taxon>Venturiales</taxon>
        <taxon>Venturiaceae</taxon>
        <taxon>Venturia</taxon>
    </lineage>
</organism>
<dbReference type="Proteomes" id="UP000433883">
    <property type="component" value="Unassembled WGS sequence"/>
</dbReference>
<feature type="transmembrane region" description="Helical" evidence="2">
    <location>
        <begin position="70"/>
        <end position="86"/>
    </location>
</feature>
<dbReference type="InterPro" id="IPR012341">
    <property type="entry name" value="6hp_glycosidase-like_sf"/>
</dbReference>
<name>A0A8H3V1V6_VENIN</name>
<reference evidence="5 6" key="1">
    <citation type="submission" date="2019-11" db="EMBL/GenBank/DDBJ databases">
        <title>Venturia inaequalis Genome Resource.</title>
        <authorList>
            <person name="Lichtner F.J."/>
        </authorList>
    </citation>
    <scope>NUCLEOTIDE SEQUENCE [LARGE SCALE GENOMIC DNA]</scope>
    <source>
        <strain evidence="5">Bline_iso_100314</strain>
    </source>
</reference>
<gene>
    <name evidence="5" type="ORF">BLS_008554</name>
</gene>
<accession>A0A8H3V1V6</accession>
<evidence type="ECO:0000313" key="6">
    <source>
        <dbReference type="Proteomes" id="UP000433883"/>
    </source>
</evidence>
<feature type="compositionally biased region" description="Basic and acidic residues" evidence="1">
    <location>
        <begin position="622"/>
        <end position="636"/>
    </location>
</feature>
<dbReference type="InterPro" id="IPR011613">
    <property type="entry name" value="GH15-like"/>
</dbReference>
<keyword evidence="2" id="KW-1133">Transmembrane helix</keyword>
<keyword evidence="2" id="KW-0472">Membrane</keyword>
<dbReference type="GO" id="GO:0005975">
    <property type="term" value="P:carbohydrate metabolic process"/>
    <property type="evidence" value="ECO:0007669"/>
    <property type="project" value="InterPro"/>
</dbReference>
<evidence type="ECO:0000259" key="3">
    <source>
        <dbReference type="Pfam" id="PF00723"/>
    </source>
</evidence>
<feature type="compositionally biased region" description="Low complexity" evidence="1">
    <location>
        <begin position="527"/>
        <end position="541"/>
    </location>
</feature>
<feature type="region of interest" description="Disordered" evidence="1">
    <location>
        <begin position="608"/>
        <end position="636"/>
    </location>
</feature>
<evidence type="ECO:0008006" key="7">
    <source>
        <dbReference type="Google" id="ProtNLM"/>
    </source>
</evidence>
<proteinExistence type="predicted"/>
<dbReference type="EMBL" id="WNWQ01000073">
    <property type="protein sequence ID" value="KAE9980611.1"/>
    <property type="molecule type" value="Genomic_DNA"/>
</dbReference>
<dbReference type="PANTHER" id="PTHR31616">
    <property type="entry name" value="TREHALASE"/>
    <property type="match status" value="1"/>
</dbReference>
<dbReference type="GO" id="GO:0004553">
    <property type="term" value="F:hydrolase activity, hydrolyzing O-glycosyl compounds"/>
    <property type="evidence" value="ECO:0007669"/>
    <property type="project" value="TreeGrafter"/>
</dbReference>
<feature type="transmembrane region" description="Helical" evidence="2">
    <location>
        <begin position="178"/>
        <end position="202"/>
    </location>
</feature>
<dbReference type="InterPro" id="IPR045582">
    <property type="entry name" value="Trehalase-like_N"/>
</dbReference>
<evidence type="ECO:0000256" key="1">
    <source>
        <dbReference type="SAM" id="MobiDB-lite"/>
    </source>
</evidence>
<feature type="region of interest" description="Disordered" evidence="1">
    <location>
        <begin position="525"/>
        <end position="548"/>
    </location>
</feature>
<dbReference type="Pfam" id="PF00723">
    <property type="entry name" value="Glyco_hydro_15"/>
    <property type="match status" value="1"/>
</dbReference>
<evidence type="ECO:0000259" key="4">
    <source>
        <dbReference type="Pfam" id="PF19291"/>
    </source>
</evidence>
<dbReference type="InterPro" id="IPR008928">
    <property type="entry name" value="6-hairpin_glycosidase_sf"/>
</dbReference>
<feature type="domain" description="GH15-like" evidence="3">
    <location>
        <begin position="904"/>
        <end position="1281"/>
    </location>
</feature>
<dbReference type="SUPFAM" id="SSF48208">
    <property type="entry name" value="Six-hairpin glycosidases"/>
    <property type="match status" value="1"/>
</dbReference>
<feature type="domain" description="Trehalase-like N-terminal" evidence="4">
    <location>
        <begin position="656"/>
        <end position="724"/>
    </location>
</feature>
<dbReference type="PANTHER" id="PTHR31616:SF0">
    <property type="entry name" value="GLUCAN 1,4-ALPHA-GLUCOSIDASE"/>
    <property type="match status" value="1"/>
</dbReference>
<evidence type="ECO:0000256" key="2">
    <source>
        <dbReference type="SAM" id="Phobius"/>
    </source>
</evidence>
<dbReference type="Pfam" id="PF19291">
    <property type="entry name" value="TREH_N"/>
    <property type="match status" value="1"/>
</dbReference>
<sequence>MLLLPLFVSQFVLSALSITNLGLISSMVGFLHVQKYGPGYSVQVSSSESIQMKALPAHIWLDQGHTSNGVAGYGFFLGLLGMFIAFRYKKGKSTPTLVLVLTILLTLATLFTLSALIFTFTVTSQTKHKQITPSLLRAGEPYPDHRWTPETWYKAVLKLPIEESLKKTFRNKVRNMEAWRWMLIPIFLTDVVGLVLAGLALVGARKEKREVGGVDKGESLALLSPYQVSGHSSEGIMAALAAGIVGVVSAGTKVAIVLSQYGNEVGASGQEARMIASEIRGSCTVLTTLHATLKNVQTSSYYANCAELISDMTDASLEMYTEILEVVEGLSAMTSDSKMNLRKRLLWTCQKPKIVMLRTALEAYRSNLALMLGTLDMAEKASRNYVALTEESVQEDEMDCAKLQDLQLEQQMSLLKVQELGSEDIELPASPTGAGQGFLGSSNEESAFPVEKGYLSALREEIATLKRSRTVYETDPEKVRDRVARQSNRLSKLLAQDQGRISRRWSQSLPESRMSMYSNFAAERLRSPASTPGSSSASPSESSEDLSSDCAQGQACLNDPAVRDFCAWMSVQTEAQRSVVLRQLQTRFGDPQRGIVREAVDGVGIHPGASEDTLCADGSRPGLEKDGATVESEEKKAKAAPVVEASKERKSFFSKRPDFDSPSVFCRMLDKDKGGSFTVNPKKCGHITTKQQYLPSSNILQTRYIHDDGALNLIDFLPRPAKGSATADPKFGPSGTSRELRRLERSTDPELKKWLIRRVECIRGEVEIDVEVLPAFNYAQDTHMTKIVSKERKTLQGEHSQHVIFTSKDLSLELSATIDCGDSPEEACPNLNFQQKEKASVLGDSITANFVLKEGQAISFVLRDHTASNEQDPITTSLLDRIQRETQTFWFNWISQSKYKGRWREVVSRSLMLLKMLTYEPTGAIIAAPTFSLPEEIGGGRNWDYRFSWVRDSSFTIYILLRMGFVAEAEAYMNFMSDRFRFSRTKEGDLPIMFSIRGETDLPEIELTHLDGYRGSKPVRIGNGAAFHKQLDIYGELMDAVYLYNKYGKPISYDQWVAVREMIDHVCKIWAEDDMSIWEVRGKKQNFVYSKIMLWVAIDRALRLSEKRVFPCPQRHKWQATRDEIYEDIMEKGYNQKMGAFIQSYEQNEILDSAVLIAPLVFFIAPNDPRFTSTLEWILKPLEKGGLTSTGLVYRYNWLKSDDGIGGREGAFSMCTFWLVEALTRAGVYDTNYLVRAIGIFENMLGFANHVNMFSEEIAGSGEQLGNTPQAFSHLALISAAFNLDRVTTGSGGL</sequence>
<dbReference type="Gene3D" id="1.50.10.10">
    <property type="match status" value="1"/>
</dbReference>
<keyword evidence="2" id="KW-0812">Transmembrane</keyword>
<comment type="caution">
    <text evidence="5">The sequence shown here is derived from an EMBL/GenBank/DDBJ whole genome shotgun (WGS) entry which is preliminary data.</text>
</comment>
<evidence type="ECO:0000313" key="5">
    <source>
        <dbReference type="EMBL" id="KAE9980611.1"/>
    </source>
</evidence>
<protein>
    <recommendedName>
        <fullName evidence="7">Glycoside hydrolase family 15 protein</fullName>
    </recommendedName>
</protein>
<feature type="transmembrane region" description="Helical" evidence="2">
    <location>
        <begin position="98"/>
        <end position="120"/>
    </location>
</feature>